<dbReference type="AlphaFoldDB" id="A0A8J2ECL2"/>
<name>A0A8J2ECL2_COTCN</name>
<protein>
    <submittedName>
        <fullName evidence="1">Cc_odve66_32</fullName>
    </submittedName>
</protein>
<dbReference type="Gene3D" id="1.50.10.100">
    <property type="entry name" value="Chondroitin AC/alginate lyase"/>
    <property type="match status" value="1"/>
</dbReference>
<evidence type="ECO:0000313" key="2">
    <source>
        <dbReference type="Proteomes" id="UP000786811"/>
    </source>
</evidence>
<sequence>MPKILSTLLVILVPLLIFAAIYFYPLLEITSPEDENPALDDPNLRTQFTREDAETFDDISIAEVPKLPTKDVPKPVRISKPRDSRTRILFNAFTLKLELPQKDKTLASAYVTNPTEKFNNNFVTEGVPKIGAIATYGINLLSGYFKEGTADYLIVVEDLIKRVNVALEDKTLIAKQHWYDVAVMLTRLLATYKILGTNDKVKNICHERICKITTKFNFSLGVTRRGVELVWVAVPWIVTNHLSNNLSGLQVTPHEFQDLQKFINGVDRVPRGEISDGLHQECSFIYKQVTTYWPLVETGEFYFGVCRAREYDVGLEDVIKGIFNDVLHPNMNFVPLGLFGRAPKVTCDDLAREWPNYTRKAEFKVRIWPISGLGVFKSEKFAFWLRVQRNHIVAYESDYENFEYAAGWIQMRKLYQVAQKDKYKTTLTRKELRDQPGVISYADEKDADFERFKPVEGKFVKAHDATVLKSHIGHFIDKRVLYWWNKYQFEFYGSNTVIDECGVCTDNGLVVSLEVTNKSGRTLRVRTKDENCGDMIFKCKVNGVENLDGIVNVDDNKVAVIDWRQEFEDQGKNSKVTVNGDLNSNMTFYIGNDIYSMFVDGDNHFITTGLLGETILYYSSTMKNVSSSLQPIDVNYNFVLDTETYLYKRTN</sequence>
<gene>
    <name evidence="1" type="ORF">HICCMSTLAB_LOCUS1096</name>
</gene>
<dbReference type="Proteomes" id="UP000786811">
    <property type="component" value="Unassembled WGS sequence"/>
</dbReference>
<reference evidence="1" key="1">
    <citation type="submission" date="2021-04" db="EMBL/GenBank/DDBJ databases">
        <authorList>
            <person name="Chebbi M.A.C M."/>
        </authorList>
    </citation>
    <scope>NUCLEOTIDE SEQUENCE</scope>
</reference>
<proteinExistence type="predicted"/>
<accession>A0A8J2ECL2</accession>
<evidence type="ECO:0000313" key="1">
    <source>
        <dbReference type="EMBL" id="CAG5074867.1"/>
    </source>
</evidence>
<comment type="caution">
    <text evidence="1">The sequence shown here is derived from an EMBL/GenBank/DDBJ whole genome shotgun (WGS) entry which is preliminary data.</text>
</comment>
<dbReference type="InterPro" id="IPR008929">
    <property type="entry name" value="Chondroitin_lyas"/>
</dbReference>
<dbReference type="EMBL" id="CAJNRD030001116">
    <property type="protein sequence ID" value="CAG5074867.1"/>
    <property type="molecule type" value="Genomic_DNA"/>
</dbReference>
<keyword evidence="2" id="KW-1185">Reference proteome</keyword>
<organism evidence="1 2">
    <name type="scientific">Cotesia congregata</name>
    <name type="common">Parasitoid wasp</name>
    <name type="synonym">Apanteles congregatus</name>
    <dbReference type="NCBI Taxonomy" id="51543"/>
    <lineage>
        <taxon>Eukaryota</taxon>
        <taxon>Metazoa</taxon>
        <taxon>Ecdysozoa</taxon>
        <taxon>Arthropoda</taxon>
        <taxon>Hexapoda</taxon>
        <taxon>Insecta</taxon>
        <taxon>Pterygota</taxon>
        <taxon>Neoptera</taxon>
        <taxon>Endopterygota</taxon>
        <taxon>Hymenoptera</taxon>
        <taxon>Apocrita</taxon>
        <taxon>Ichneumonoidea</taxon>
        <taxon>Braconidae</taxon>
        <taxon>Microgastrinae</taxon>
        <taxon>Cotesia</taxon>
    </lineage>
</organism>
<dbReference type="OrthoDB" id="7680550at2759"/>